<dbReference type="InterPro" id="IPR029063">
    <property type="entry name" value="SAM-dependent_MTases_sf"/>
</dbReference>
<organism evidence="2 3">
    <name type="scientific">Piscinibacter gummiphilus</name>
    <dbReference type="NCBI Taxonomy" id="946333"/>
    <lineage>
        <taxon>Bacteria</taxon>
        <taxon>Pseudomonadati</taxon>
        <taxon>Pseudomonadota</taxon>
        <taxon>Betaproteobacteria</taxon>
        <taxon>Burkholderiales</taxon>
        <taxon>Sphaerotilaceae</taxon>
        <taxon>Piscinibacter</taxon>
    </lineage>
</organism>
<protein>
    <recommendedName>
        <fullName evidence="1">Methyltransferase type 12 domain-containing protein</fullName>
    </recommendedName>
</protein>
<dbReference type="Gene3D" id="3.40.50.150">
    <property type="entry name" value="Vaccinia Virus protein VP39"/>
    <property type="match status" value="1"/>
</dbReference>
<dbReference type="STRING" id="946333.A4W93_15255"/>
<evidence type="ECO:0000313" key="3">
    <source>
        <dbReference type="Proteomes" id="UP000193427"/>
    </source>
</evidence>
<dbReference type="AlphaFoldDB" id="A0A1W6LA79"/>
<name>A0A1W6LA79_9BURK</name>
<dbReference type="KEGG" id="rgu:A4W93_15255"/>
<feature type="domain" description="Methyltransferase type 12" evidence="1">
    <location>
        <begin position="20"/>
        <end position="120"/>
    </location>
</feature>
<dbReference type="EMBL" id="CP015118">
    <property type="protein sequence ID" value="ARN21143.1"/>
    <property type="molecule type" value="Genomic_DNA"/>
</dbReference>
<dbReference type="InterPro" id="IPR013217">
    <property type="entry name" value="Methyltransf_12"/>
</dbReference>
<dbReference type="Proteomes" id="UP000193427">
    <property type="component" value="Chromosome"/>
</dbReference>
<accession>A0A1W6LA79</accession>
<keyword evidence="3" id="KW-1185">Reference proteome</keyword>
<proteinExistence type="predicted"/>
<gene>
    <name evidence="2" type="ORF">A4W93_15255</name>
</gene>
<dbReference type="SUPFAM" id="SSF53335">
    <property type="entry name" value="S-adenosyl-L-methionine-dependent methyltransferases"/>
    <property type="match status" value="1"/>
</dbReference>
<reference evidence="2 3" key="1">
    <citation type="submission" date="2016-04" db="EMBL/GenBank/DDBJ databases">
        <title>Complete genome sequence of natural rubber-degrading, novel Gram-negative bacterium, Rhizobacter gummiphilus strain NS21.</title>
        <authorList>
            <person name="Tabata M."/>
            <person name="Kasai D."/>
            <person name="Fukuda M."/>
        </authorList>
    </citation>
    <scope>NUCLEOTIDE SEQUENCE [LARGE SCALE GENOMIC DNA]</scope>
    <source>
        <strain evidence="2 3">NS21</strain>
    </source>
</reference>
<evidence type="ECO:0000313" key="2">
    <source>
        <dbReference type="EMBL" id="ARN21143.1"/>
    </source>
</evidence>
<sequence>MFHRFAAELKALGRPFPRALDLGSGRGDLAAHVLREVPGLRLVTLDFSDTPQAPARTRLASKEGRRTHVVRHLANPGWADGLGRFDAVISHDAVHTLLRAHRPTAFYAQVRALLLPGAVFLLADRSTGDHDGASPYLTPDEQREAFDAAGWTSADILRNDHHSLYLKAHP</sequence>
<dbReference type="Pfam" id="PF08242">
    <property type="entry name" value="Methyltransf_12"/>
    <property type="match status" value="1"/>
</dbReference>
<dbReference type="CDD" id="cd02440">
    <property type="entry name" value="AdoMet_MTases"/>
    <property type="match status" value="1"/>
</dbReference>
<evidence type="ECO:0000259" key="1">
    <source>
        <dbReference type="Pfam" id="PF08242"/>
    </source>
</evidence>